<gene>
    <name evidence="4" type="ORF">SCUCBS95973_004704</name>
</gene>
<dbReference type="EMBL" id="CAWUHB010000024">
    <property type="protein sequence ID" value="CAK7222040.1"/>
    <property type="molecule type" value="Genomic_DNA"/>
</dbReference>
<keyword evidence="5" id="KW-1185">Reference proteome</keyword>
<feature type="domain" description="Beta-lactamase-related" evidence="3">
    <location>
        <begin position="17"/>
        <end position="396"/>
    </location>
</feature>
<dbReference type="InterPro" id="IPR050789">
    <property type="entry name" value="Diverse_Enzym_Activities"/>
</dbReference>
<accession>A0ABP0BQW1</accession>
<sequence length="420" mass="46306">MAELDEILARYTHPETGSLHGAAFVAVDRNGKDLYRGAHGRKRIDPASDKLTLDTVTWIASQSKLVTSVSVLQVVEKGLIGLDDDVRKIVPALKDIQVMTGFEDGEGEPGPGVGRPILEDLQGPITLRQLVTHTSGFCYDAWNPLLQKYSKWAGRTVNMFSGTIEGQLHPLIFQPGTSWSYGPSLDWAGKVIEILTGLTFDEYQQQNIWQPLGAPNTTFFPAKRGLTKEDIMETGQRTEAGTLVPGSSPWLFDCRDSLGGAGLYSTANDYGRLLAALVSGGAPLLSAASLDEMCRPQVGAASDADMRRFITSESPVNSKGWLWTTDPEHHWQDFMEVRQCLCGLNNSEDVVNDKGEPIRRRKGTVNWDGLPNLLWFLDRESGVAATFFTQIMPMDDAISRKVCTELEEALYRIVNNKTKA</sequence>
<evidence type="ECO:0000256" key="1">
    <source>
        <dbReference type="ARBA" id="ARBA00009009"/>
    </source>
</evidence>
<comment type="similarity">
    <text evidence="1">Belongs to the class-A beta-lactamase family.</text>
</comment>
<dbReference type="Gene3D" id="3.40.710.10">
    <property type="entry name" value="DD-peptidase/beta-lactamase superfamily"/>
    <property type="match status" value="1"/>
</dbReference>
<dbReference type="Proteomes" id="UP001642405">
    <property type="component" value="Unassembled WGS sequence"/>
</dbReference>
<evidence type="ECO:0000256" key="2">
    <source>
        <dbReference type="ARBA" id="ARBA00022801"/>
    </source>
</evidence>
<name>A0ABP0BQW1_9PEZI</name>
<dbReference type="PANTHER" id="PTHR43283">
    <property type="entry name" value="BETA-LACTAMASE-RELATED"/>
    <property type="match status" value="1"/>
</dbReference>
<dbReference type="SUPFAM" id="SSF56601">
    <property type="entry name" value="beta-lactamase/transpeptidase-like"/>
    <property type="match status" value="1"/>
</dbReference>
<comment type="caution">
    <text evidence="4">The sequence shown here is derived from an EMBL/GenBank/DDBJ whole genome shotgun (WGS) entry which is preliminary data.</text>
</comment>
<dbReference type="InterPro" id="IPR001466">
    <property type="entry name" value="Beta-lactam-related"/>
</dbReference>
<evidence type="ECO:0000259" key="3">
    <source>
        <dbReference type="Pfam" id="PF00144"/>
    </source>
</evidence>
<dbReference type="Pfam" id="PF00144">
    <property type="entry name" value="Beta-lactamase"/>
    <property type="match status" value="1"/>
</dbReference>
<dbReference type="InterPro" id="IPR012338">
    <property type="entry name" value="Beta-lactam/transpept-like"/>
</dbReference>
<dbReference type="PANTHER" id="PTHR43283:SF17">
    <property type="entry name" value="(LOVD), PUTATIVE (AFU_ORTHOLOGUE AFUA_5G00920)-RELATED"/>
    <property type="match status" value="1"/>
</dbReference>
<organism evidence="4 5">
    <name type="scientific">Sporothrix curviconia</name>
    <dbReference type="NCBI Taxonomy" id="1260050"/>
    <lineage>
        <taxon>Eukaryota</taxon>
        <taxon>Fungi</taxon>
        <taxon>Dikarya</taxon>
        <taxon>Ascomycota</taxon>
        <taxon>Pezizomycotina</taxon>
        <taxon>Sordariomycetes</taxon>
        <taxon>Sordariomycetidae</taxon>
        <taxon>Ophiostomatales</taxon>
        <taxon>Ophiostomataceae</taxon>
        <taxon>Sporothrix</taxon>
    </lineage>
</organism>
<protein>
    <recommendedName>
        <fullName evidence="3">Beta-lactamase-related domain-containing protein</fullName>
    </recommendedName>
</protein>
<evidence type="ECO:0000313" key="5">
    <source>
        <dbReference type="Proteomes" id="UP001642405"/>
    </source>
</evidence>
<proteinExistence type="inferred from homology"/>
<evidence type="ECO:0000313" key="4">
    <source>
        <dbReference type="EMBL" id="CAK7222040.1"/>
    </source>
</evidence>
<keyword evidence="2" id="KW-0378">Hydrolase</keyword>
<reference evidence="4 5" key="1">
    <citation type="submission" date="2024-01" db="EMBL/GenBank/DDBJ databases">
        <authorList>
            <person name="Allen C."/>
            <person name="Tagirdzhanova G."/>
        </authorList>
    </citation>
    <scope>NUCLEOTIDE SEQUENCE [LARGE SCALE GENOMIC DNA]</scope>
</reference>